<evidence type="ECO:0000256" key="1">
    <source>
        <dbReference type="ARBA" id="ARBA00001971"/>
    </source>
</evidence>
<feature type="transmembrane region" description="Helical" evidence="13">
    <location>
        <begin position="112"/>
        <end position="134"/>
    </location>
</feature>
<keyword evidence="5" id="KW-1003">Cell membrane</keyword>
<accession>A0AAU8A3V9</accession>
<proteinExistence type="inferred from homology"/>
<dbReference type="NCBIfam" id="TIGR01583">
    <property type="entry name" value="formate-DH-gamm"/>
    <property type="match status" value="1"/>
</dbReference>
<comment type="cofactor">
    <cofactor evidence="1">
        <name>heme</name>
        <dbReference type="ChEBI" id="CHEBI:30413"/>
    </cofactor>
</comment>
<evidence type="ECO:0000256" key="5">
    <source>
        <dbReference type="ARBA" id="ARBA00022475"/>
    </source>
</evidence>
<evidence type="ECO:0000256" key="3">
    <source>
        <dbReference type="ARBA" id="ARBA00010747"/>
    </source>
</evidence>
<feature type="chain" id="PRO_5043907989" evidence="14">
    <location>
        <begin position="22"/>
        <end position="351"/>
    </location>
</feature>
<dbReference type="PANTHER" id="PTHR30074">
    <property type="entry name" value="FORMATE DEHYDROGENASE, NITRATE-INDUCIBLE, CYTOCHROME B556 FDN SUBUNIT"/>
    <property type="match status" value="1"/>
</dbReference>
<name>A0AAU8A3V9_9BURK</name>
<dbReference type="EMBL" id="CP099959">
    <property type="protein sequence ID" value="XCC58289.1"/>
    <property type="molecule type" value="Genomic_DNA"/>
</dbReference>
<dbReference type="PANTHER" id="PTHR30074:SF6">
    <property type="entry name" value="FORMATE DEHYDROGENASE GAMMA SUBUNIT"/>
    <property type="match status" value="1"/>
</dbReference>
<evidence type="ECO:0000256" key="12">
    <source>
        <dbReference type="ARBA" id="ARBA00023136"/>
    </source>
</evidence>
<feature type="transmembrane region" description="Helical" evidence="13">
    <location>
        <begin position="296"/>
        <end position="315"/>
    </location>
</feature>
<gene>
    <name evidence="16" type="ORF">NKE59_03085</name>
</gene>
<evidence type="ECO:0000256" key="11">
    <source>
        <dbReference type="ARBA" id="ARBA00023004"/>
    </source>
</evidence>
<dbReference type="RefSeq" id="WP_353439488.1">
    <property type="nucleotide sequence ID" value="NZ_CP099959.1"/>
</dbReference>
<evidence type="ECO:0000259" key="15">
    <source>
        <dbReference type="Pfam" id="PF01292"/>
    </source>
</evidence>
<evidence type="ECO:0000256" key="13">
    <source>
        <dbReference type="SAM" id="Phobius"/>
    </source>
</evidence>
<keyword evidence="10 13" id="KW-1133">Transmembrane helix</keyword>
<dbReference type="Gene3D" id="1.20.950.20">
    <property type="entry name" value="Transmembrane di-heme cytochromes, Chain C"/>
    <property type="match status" value="1"/>
</dbReference>
<dbReference type="AlphaFoldDB" id="A0AAU8A3V9"/>
<keyword evidence="11" id="KW-0408">Iron</keyword>
<feature type="transmembrane region" description="Helical" evidence="13">
    <location>
        <begin position="154"/>
        <end position="179"/>
    </location>
</feature>
<dbReference type="GO" id="GO:0009061">
    <property type="term" value="P:anaerobic respiration"/>
    <property type="evidence" value="ECO:0007669"/>
    <property type="project" value="TreeGrafter"/>
</dbReference>
<evidence type="ECO:0000256" key="8">
    <source>
        <dbReference type="ARBA" id="ARBA00022723"/>
    </source>
</evidence>
<evidence type="ECO:0000256" key="4">
    <source>
        <dbReference type="ARBA" id="ARBA00022448"/>
    </source>
</evidence>
<keyword evidence="6" id="KW-0349">Heme</keyword>
<dbReference type="InterPro" id="IPR016174">
    <property type="entry name" value="Di-haem_cyt_TM"/>
</dbReference>
<comment type="similarity">
    <text evidence="3">Belongs to the formate dehydrogenase gamma subunit family.</text>
</comment>
<organism evidence="16">
    <name type="scientific">Polynucleobacter sp. UK-FUSCHL-C3</name>
    <dbReference type="NCBI Taxonomy" id="2955208"/>
    <lineage>
        <taxon>Bacteria</taxon>
        <taxon>Pseudomonadati</taxon>
        <taxon>Pseudomonadota</taxon>
        <taxon>Betaproteobacteria</taxon>
        <taxon>Burkholderiales</taxon>
        <taxon>Burkholderiaceae</taxon>
        <taxon>Polynucleobacter</taxon>
    </lineage>
</organism>
<evidence type="ECO:0000256" key="10">
    <source>
        <dbReference type="ARBA" id="ARBA00022989"/>
    </source>
</evidence>
<feature type="domain" description="Cytochrome b561 bacterial/Ni-hydrogenase" evidence="15">
    <location>
        <begin position="147"/>
        <end position="327"/>
    </location>
</feature>
<dbReference type="InterPro" id="IPR011577">
    <property type="entry name" value="Cyt_b561_bac/Ni-Hgenase"/>
</dbReference>
<evidence type="ECO:0000256" key="2">
    <source>
        <dbReference type="ARBA" id="ARBA00004651"/>
    </source>
</evidence>
<keyword evidence="12 13" id="KW-0472">Membrane</keyword>
<keyword evidence="4" id="KW-0813">Transport</keyword>
<comment type="subcellular location">
    <subcellularLocation>
        <location evidence="2">Cell membrane</location>
        <topology evidence="2">Multi-pass membrane protein</topology>
    </subcellularLocation>
</comment>
<dbReference type="EC" id="1.17.1.9" evidence="16"/>
<keyword evidence="8" id="KW-0479">Metal-binding</keyword>
<dbReference type="GO" id="GO:0022904">
    <property type="term" value="P:respiratory electron transport chain"/>
    <property type="evidence" value="ECO:0007669"/>
    <property type="project" value="InterPro"/>
</dbReference>
<dbReference type="GO" id="GO:0005886">
    <property type="term" value="C:plasma membrane"/>
    <property type="evidence" value="ECO:0007669"/>
    <property type="project" value="UniProtKB-SubCell"/>
</dbReference>
<reference evidence="16" key="1">
    <citation type="submission" date="2022-06" db="EMBL/GenBank/DDBJ databases">
        <title>New Polynucleobacter species.</title>
        <authorList>
            <person name="Hahn M.W."/>
        </authorList>
    </citation>
    <scope>NUCLEOTIDE SEQUENCE</scope>
    <source>
        <strain evidence="16">UK-FUSCHL-C3</strain>
    </source>
</reference>
<feature type="signal peptide" evidence="14">
    <location>
        <begin position="1"/>
        <end position="21"/>
    </location>
</feature>
<keyword evidence="7 13" id="KW-0812">Transmembrane</keyword>
<evidence type="ECO:0000313" key="16">
    <source>
        <dbReference type="EMBL" id="XCC58289.1"/>
    </source>
</evidence>
<feature type="transmembrane region" description="Helical" evidence="13">
    <location>
        <begin position="255"/>
        <end position="275"/>
    </location>
</feature>
<dbReference type="GO" id="GO:0009055">
    <property type="term" value="F:electron transfer activity"/>
    <property type="evidence" value="ECO:0007669"/>
    <property type="project" value="InterPro"/>
</dbReference>
<evidence type="ECO:0000256" key="9">
    <source>
        <dbReference type="ARBA" id="ARBA00022982"/>
    </source>
</evidence>
<feature type="transmembrane region" description="Helical" evidence="13">
    <location>
        <begin position="199"/>
        <end position="219"/>
    </location>
</feature>
<dbReference type="InterPro" id="IPR051817">
    <property type="entry name" value="FDH_cytochrome_b556_subunit"/>
</dbReference>
<dbReference type="GO" id="GO:0046872">
    <property type="term" value="F:metal ion binding"/>
    <property type="evidence" value="ECO:0007669"/>
    <property type="project" value="UniProtKB-KW"/>
</dbReference>
<evidence type="ECO:0000256" key="6">
    <source>
        <dbReference type="ARBA" id="ARBA00022617"/>
    </source>
</evidence>
<dbReference type="SUPFAM" id="SSF81342">
    <property type="entry name" value="Transmembrane di-heme cytochromes"/>
    <property type="match status" value="1"/>
</dbReference>
<dbReference type="GO" id="GO:0015944">
    <property type="term" value="P:formate oxidation"/>
    <property type="evidence" value="ECO:0007669"/>
    <property type="project" value="TreeGrafter"/>
</dbReference>
<dbReference type="GO" id="GO:0008863">
    <property type="term" value="F:formate dehydrogenase (NAD+) activity"/>
    <property type="evidence" value="ECO:0007669"/>
    <property type="project" value="UniProtKB-EC"/>
</dbReference>
<evidence type="ECO:0000256" key="7">
    <source>
        <dbReference type="ARBA" id="ARBA00022692"/>
    </source>
</evidence>
<keyword evidence="16" id="KW-0560">Oxidoreductase</keyword>
<dbReference type="GO" id="GO:0036397">
    <property type="term" value="F:formate dehydrogenase (quinone) activity"/>
    <property type="evidence" value="ECO:0007669"/>
    <property type="project" value="TreeGrafter"/>
</dbReference>
<sequence length="351" mass="38567">MNSSLSRIARVLLLTVGLATAGVTAAQQGAQSPTPQKVESVNIMDVGRAPNATSQAAVEAGKNQPGNNAPIWRAVNSETINYVSIPGAENGVLIQKTGQEWRLIRNGVITVYGAWLLTFVFCAIVAVFILKGSIKLHEPMSGKKIQRFTLLERITHWTMAFTFVALALTGILILWGKYFLLPLMGPGLYGPFLLACKNIHNFVGPAFTVSILVFFILFVRRNLPEQGDWEWVKGLGGLLTGKHIPANFFNPGEKMLFWVLLVILGSIVSASGWVLNMIVPFIQIEYFRGTMQIANIIHNVGSILMVAMALGHMYIGSIGMQGSLDGMRTGNCDETWAKEHHQRWYNKLGKG</sequence>
<dbReference type="GO" id="GO:0009326">
    <property type="term" value="C:formate dehydrogenase complex"/>
    <property type="evidence" value="ECO:0007669"/>
    <property type="project" value="InterPro"/>
</dbReference>
<keyword evidence="9" id="KW-0249">Electron transport</keyword>
<protein>
    <submittedName>
        <fullName evidence="16">Formate dehydrogenase subunit gamma</fullName>
        <ecNumber evidence="16">1.17.1.9</ecNumber>
    </submittedName>
</protein>
<dbReference type="InterPro" id="IPR006471">
    <property type="entry name" value="Formate_DH_gsu"/>
</dbReference>
<evidence type="ECO:0000256" key="14">
    <source>
        <dbReference type="SAM" id="SignalP"/>
    </source>
</evidence>
<keyword evidence="14" id="KW-0732">Signal</keyword>
<dbReference type="Pfam" id="PF01292">
    <property type="entry name" value="Ni_hydr_CYTB"/>
    <property type="match status" value="1"/>
</dbReference>